<name>A0ABV4I3R9_9ACTN</name>
<comment type="similarity">
    <text evidence="1">Belongs to the phD/YefM antitoxin family.</text>
</comment>
<comment type="caution">
    <text evidence="2">The sequence shown here is derived from an EMBL/GenBank/DDBJ whole genome shotgun (WGS) entry which is preliminary data.</text>
</comment>
<reference evidence="2 3" key="1">
    <citation type="submission" date="2024-07" db="EMBL/GenBank/DDBJ databases">
        <authorList>
            <person name="Thanompreechachai J."/>
            <person name="Duangmal K."/>
        </authorList>
    </citation>
    <scope>NUCLEOTIDE SEQUENCE [LARGE SCALE GENOMIC DNA]</scope>
    <source>
        <strain evidence="2 3">TBRC 1896</strain>
    </source>
</reference>
<dbReference type="Proteomes" id="UP001566476">
    <property type="component" value="Unassembled WGS sequence"/>
</dbReference>
<protein>
    <submittedName>
        <fullName evidence="2">Prevent-host-death family protein</fullName>
    </submittedName>
</protein>
<sequence length="104" mass="11463">MKIDTSALVSVSEASRKGVSWLVSEAAEGRTPVVLSHNRPVAAVVGLETMERLQRLDEMESDLRLWVATIVREVSDNGVRHSLDDVAAMLGVDLDDEDDDEDDR</sequence>
<dbReference type="SUPFAM" id="SSF143120">
    <property type="entry name" value="YefM-like"/>
    <property type="match status" value="1"/>
</dbReference>
<proteinExistence type="inferred from homology"/>
<dbReference type="EMBL" id="JBGGTQ010000004">
    <property type="protein sequence ID" value="MEZ0492373.1"/>
    <property type="molecule type" value="Genomic_DNA"/>
</dbReference>
<evidence type="ECO:0000313" key="2">
    <source>
        <dbReference type="EMBL" id="MEZ0492373.1"/>
    </source>
</evidence>
<evidence type="ECO:0000256" key="1">
    <source>
        <dbReference type="ARBA" id="ARBA00009981"/>
    </source>
</evidence>
<evidence type="ECO:0000313" key="3">
    <source>
        <dbReference type="Proteomes" id="UP001566476"/>
    </source>
</evidence>
<accession>A0ABV4I3R9</accession>
<keyword evidence="3" id="KW-1185">Reference proteome</keyword>
<dbReference type="RefSeq" id="WP_370718427.1">
    <property type="nucleotide sequence ID" value="NZ_JBGGTQ010000004.1"/>
</dbReference>
<dbReference type="InterPro" id="IPR036165">
    <property type="entry name" value="YefM-like_sf"/>
</dbReference>
<organism evidence="2 3">
    <name type="scientific">Kineococcus mangrovi</name>
    <dbReference type="NCBI Taxonomy" id="1660183"/>
    <lineage>
        <taxon>Bacteria</taxon>
        <taxon>Bacillati</taxon>
        <taxon>Actinomycetota</taxon>
        <taxon>Actinomycetes</taxon>
        <taxon>Kineosporiales</taxon>
        <taxon>Kineosporiaceae</taxon>
        <taxon>Kineococcus</taxon>
    </lineage>
</organism>
<gene>
    <name evidence="2" type="ORF">AB2L28_08990</name>
</gene>